<dbReference type="PRINTS" id="PR01438">
    <property type="entry name" value="UNVRSLSTRESS"/>
</dbReference>
<dbReference type="PANTHER" id="PTHR46268">
    <property type="entry name" value="STRESS RESPONSE PROTEIN NHAX"/>
    <property type="match status" value="1"/>
</dbReference>
<dbReference type="SUPFAM" id="SSF52402">
    <property type="entry name" value="Adenine nucleotide alpha hydrolases-like"/>
    <property type="match status" value="1"/>
</dbReference>
<reference evidence="3 4" key="1">
    <citation type="submission" date="2024-09" db="EMBL/GenBank/DDBJ databases">
        <authorList>
            <person name="Sun Q."/>
            <person name="Mori K."/>
        </authorList>
    </citation>
    <scope>NUCLEOTIDE SEQUENCE [LARGE SCALE GENOMIC DNA]</scope>
    <source>
        <strain evidence="3 4">CCM 8543</strain>
    </source>
</reference>
<sequence length="280" mass="29880">MAEQLKCILTGVMARAEPSATPALVFATALARRHGACLTVCALPPAFYVPVTRTGGSASAILKSEIERLEEMTRRSARDAAEYIGKAGVVCIAEHTLSPLEARTGRLVRLARVNDITILDAADPEDNAQGAAIEDVLFDSGRSVVIVPEKGGKPVPRRVAIAWDGSARASRAVADAMPFLRQAEAIFIVTVTGEKDLSQMAPGADLATHLLQHGTCEPRLEILSAIEGDAAERLRKFVRDEAIDMLVMGAFVHSRFRQAVLGGVTRSLLEAAPVPLLMAH</sequence>
<comment type="similarity">
    <text evidence="1">Belongs to the universal stress protein A family.</text>
</comment>
<proteinExistence type="inferred from homology"/>
<evidence type="ECO:0000256" key="1">
    <source>
        <dbReference type="ARBA" id="ARBA00008791"/>
    </source>
</evidence>
<protein>
    <submittedName>
        <fullName evidence="3">Universal stress protein</fullName>
    </submittedName>
</protein>
<dbReference type="InterPro" id="IPR006015">
    <property type="entry name" value="Universal_stress_UspA"/>
</dbReference>
<dbReference type="EMBL" id="JBHLXD010000020">
    <property type="protein sequence ID" value="MFC0209326.1"/>
    <property type="molecule type" value="Genomic_DNA"/>
</dbReference>
<name>A0ABV6D9P2_9HYPH</name>
<dbReference type="Gene3D" id="3.40.50.12370">
    <property type="match status" value="1"/>
</dbReference>
<feature type="domain" description="UspA" evidence="2">
    <location>
        <begin position="157"/>
        <end position="279"/>
    </location>
</feature>
<dbReference type="RefSeq" id="WP_261520234.1">
    <property type="nucleotide sequence ID" value="NZ_JAODNW010000010.1"/>
</dbReference>
<dbReference type="Pfam" id="PF00582">
    <property type="entry name" value="Usp"/>
    <property type="match status" value="1"/>
</dbReference>
<accession>A0ABV6D9P2</accession>
<comment type="caution">
    <text evidence="3">The sequence shown here is derived from an EMBL/GenBank/DDBJ whole genome shotgun (WGS) entry which is preliminary data.</text>
</comment>
<organism evidence="3 4">
    <name type="scientific">Chelativorans intermedius</name>
    <dbReference type="NCBI Taxonomy" id="515947"/>
    <lineage>
        <taxon>Bacteria</taxon>
        <taxon>Pseudomonadati</taxon>
        <taxon>Pseudomonadota</taxon>
        <taxon>Alphaproteobacteria</taxon>
        <taxon>Hyphomicrobiales</taxon>
        <taxon>Phyllobacteriaceae</taxon>
        <taxon>Chelativorans</taxon>
    </lineage>
</organism>
<dbReference type="Proteomes" id="UP001589755">
    <property type="component" value="Unassembled WGS sequence"/>
</dbReference>
<gene>
    <name evidence="3" type="ORF">ACFFJ2_13045</name>
</gene>
<dbReference type="PANTHER" id="PTHR46268:SF15">
    <property type="entry name" value="UNIVERSAL STRESS PROTEIN HP_0031"/>
    <property type="match status" value="1"/>
</dbReference>
<evidence type="ECO:0000259" key="2">
    <source>
        <dbReference type="Pfam" id="PF00582"/>
    </source>
</evidence>
<dbReference type="InterPro" id="IPR006016">
    <property type="entry name" value="UspA"/>
</dbReference>
<evidence type="ECO:0000313" key="3">
    <source>
        <dbReference type="EMBL" id="MFC0209326.1"/>
    </source>
</evidence>
<evidence type="ECO:0000313" key="4">
    <source>
        <dbReference type="Proteomes" id="UP001589755"/>
    </source>
</evidence>
<keyword evidence="4" id="KW-1185">Reference proteome</keyword>
<dbReference type="CDD" id="cd00293">
    <property type="entry name" value="USP-like"/>
    <property type="match status" value="1"/>
</dbReference>